<evidence type="ECO:0000313" key="8">
    <source>
        <dbReference type="EMBL" id="MFC7203532.1"/>
    </source>
</evidence>
<dbReference type="InterPro" id="IPR036396">
    <property type="entry name" value="Cyt_P450_sf"/>
</dbReference>
<evidence type="ECO:0000256" key="3">
    <source>
        <dbReference type="ARBA" id="ARBA00022723"/>
    </source>
</evidence>
<dbReference type="InterPro" id="IPR050196">
    <property type="entry name" value="Cytochrome_P450_Monoox"/>
</dbReference>
<keyword evidence="5 7" id="KW-0408">Iron</keyword>
<evidence type="ECO:0000256" key="6">
    <source>
        <dbReference type="ARBA" id="ARBA00023033"/>
    </source>
</evidence>
<accession>A0ABD5ZEW2</accession>
<keyword evidence="9" id="KW-1185">Reference proteome</keyword>
<keyword evidence="6 7" id="KW-0503">Monooxygenase</keyword>
<dbReference type="InterPro" id="IPR002403">
    <property type="entry name" value="Cyt_P450_E_grp-IV"/>
</dbReference>
<evidence type="ECO:0000256" key="5">
    <source>
        <dbReference type="ARBA" id="ARBA00023004"/>
    </source>
</evidence>
<evidence type="ECO:0000256" key="4">
    <source>
        <dbReference type="ARBA" id="ARBA00023002"/>
    </source>
</evidence>
<dbReference type="GO" id="GO:0004497">
    <property type="term" value="F:monooxygenase activity"/>
    <property type="evidence" value="ECO:0007669"/>
    <property type="project" value="UniProtKB-KW"/>
</dbReference>
<sequence length="440" mass="49371">MTRPPPTPAGVPLVGNTFGFAADPFGFVDSLLDSHGIDDVVGLNVLGMDELYVLAHPDYFEQAFVTEPDSVVKGDEFGAAFGDAVLSVEGAEWRRQRAELDPFFRWDRVTEYAPVMRRQVERRIETWGEQSSFSLEAEMKHITLDIIFATILGRELELDGDERVRNAAAGLNGRFAPSSWALPRWIPTPSRRRFDKAERVLREEVRELVETANTESLAARLADALGSEYPETVESMENQLVGMIFAGHETTALALTFTFYSLATNPEVYEEAVEEVERVVGDGPVTNDELDQLSVLERVLKEALRLYPPVHTIPRETAKPFPVGECEIPAGTDIHLSIIQVHRDGRWYDQPLEFDPDRWRETETRTGTETDRPRYAYIPFGAGPRSCLGRAFALTEAKIVLATVLRDYDIDWAGDAELSITPEMTTQPVGETPVVARRRD</sequence>
<dbReference type="Pfam" id="PF00067">
    <property type="entry name" value="p450"/>
    <property type="match status" value="1"/>
</dbReference>
<comment type="similarity">
    <text evidence="1 7">Belongs to the cytochrome P450 family.</text>
</comment>
<proteinExistence type="inferred from homology"/>
<dbReference type="PANTHER" id="PTHR24291:SF50">
    <property type="entry name" value="BIFUNCTIONAL ALBAFLAVENONE MONOOXYGENASE_TERPENE SYNTHASE"/>
    <property type="match status" value="1"/>
</dbReference>
<dbReference type="PRINTS" id="PR00385">
    <property type="entry name" value="P450"/>
</dbReference>
<protein>
    <submittedName>
        <fullName evidence="8">Cytochrome P450</fullName>
    </submittedName>
</protein>
<keyword evidence="2 7" id="KW-0349">Heme</keyword>
<dbReference type="Gene3D" id="1.10.630.10">
    <property type="entry name" value="Cytochrome P450"/>
    <property type="match status" value="1"/>
</dbReference>
<comment type="caution">
    <text evidence="8">The sequence shown here is derived from an EMBL/GenBank/DDBJ whole genome shotgun (WGS) entry which is preliminary data.</text>
</comment>
<dbReference type="PROSITE" id="PS00086">
    <property type="entry name" value="CYTOCHROME_P450"/>
    <property type="match status" value="1"/>
</dbReference>
<keyword evidence="3 7" id="KW-0479">Metal-binding</keyword>
<dbReference type="SUPFAM" id="SSF48264">
    <property type="entry name" value="Cytochrome P450"/>
    <property type="match status" value="1"/>
</dbReference>
<evidence type="ECO:0000256" key="7">
    <source>
        <dbReference type="RuleBase" id="RU000461"/>
    </source>
</evidence>
<evidence type="ECO:0000313" key="9">
    <source>
        <dbReference type="Proteomes" id="UP001596481"/>
    </source>
</evidence>
<dbReference type="InterPro" id="IPR001128">
    <property type="entry name" value="Cyt_P450"/>
</dbReference>
<organism evidence="8 9">
    <name type="scientific">Haloferax namakaokahaiae</name>
    <dbReference type="NCBI Taxonomy" id="1748331"/>
    <lineage>
        <taxon>Archaea</taxon>
        <taxon>Methanobacteriati</taxon>
        <taxon>Methanobacteriota</taxon>
        <taxon>Stenosarchaea group</taxon>
        <taxon>Halobacteria</taxon>
        <taxon>Halobacteriales</taxon>
        <taxon>Haloferacaceae</taxon>
        <taxon>Haloferax</taxon>
    </lineage>
</organism>
<name>A0ABD5ZEW2_9EURY</name>
<evidence type="ECO:0000256" key="1">
    <source>
        <dbReference type="ARBA" id="ARBA00010617"/>
    </source>
</evidence>
<dbReference type="Proteomes" id="UP001596481">
    <property type="component" value="Unassembled WGS sequence"/>
</dbReference>
<evidence type="ECO:0000256" key="2">
    <source>
        <dbReference type="ARBA" id="ARBA00022617"/>
    </source>
</evidence>
<gene>
    <name evidence="8" type="ORF">ACFQJC_08405</name>
</gene>
<dbReference type="RefSeq" id="WP_390222871.1">
    <property type="nucleotide sequence ID" value="NZ_JBHTAA010000005.1"/>
</dbReference>
<dbReference type="GO" id="GO:0046872">
    <property type="term" value="F:metal ion binding"/>
    <property type="evidence" value="ECO:0007669"/>
    <property type="project" value="UniProtKB-KW"/>
</dbReference>
<dbReference type="PANTHER" id="PTHR24291">
    <property type="entry name" value="CYTOCHROME P450 FAMILY 4"/>
    <property type="match status" value="1"/>
</dbReference>
<dbReference type="InterPro" id="IPR017972">
    <property type="entry name" value="Cyt_P450_CS"/>
</dbReference>
<reference evidence="8 9" key="1">
    <citation type="journal article" date="2019" name="Int. J. Syst. Evol. Microbiol.">
        <title>The Global Catalogue of Microorganisms (GCM) 10K type strain sequencing project: providing services to taxonomists for standard genome sequencing and annotation.</title>
        <authorList>
            <consortium name="The Broad Institute Genomics Platform"/>
            <consortium name="The Broad Institute Genome Sequencing Center for Infectious Disease"/>
            <person name="Wu L."/>
            <person name="Ma J."/>
        </authorList>
    </citation>
    <scope>NUCLEOTIDE SEQUENCE [LARGE SCALE GENOMIC DNA]</scope>
    <source>
        <strain evidence="8 9">DSM 29988</strain>
    </source>
</reference>
<dbReference type="PRINTS" id="PR00465">
    <property type="entry name" value="EP450IV"/>
</dbReference>
<dbReference type="AlphaFoldDB" id="A0ABD5ZEW2"/>
<keyword evidence="4 7" id="KW-0560">Oxidoreductase</keyword>
<dbReference type="EMBL" id="JBHTAA010000005">
    <property type="protein sequence ID" value="MFC7203532.1"/>
    <property type="molecule type" value="Genomic_DNA"/>
</dbReference>